<dbReference type="AlphaFoldDB" id="B8IJQ8"/>
<evidence type="ECO:0008006" key="5">
    <source>
        <dbReference type="Google" id="ProtNLM"/>
    </source>
</evidence>
<evidence type="ECO:0000256" key="1">
    <source>
        <dbReference type="SAM" id="Coils"/>
    </source>
</evidence>
<dbReference type="OrthoDB" id="230260at2"/>
<keyword evidence="4" id="KW-1185">Reference proteome</keyword>
<evidence type="ECO:0000256" key="2">
    <source>
        <dbReference type="SAM" id="Phobius"/>
    </source>
</evidence>
<keyword evidence="2" id="KW-0472">Membrane</keyword>
<reference evidence="3 4" key="1">
    <citation type="submission" date="2009-01" db="EMBL/GenBank/DDBJ databases">
        <title>Complete sequence of chromosome of Methylobacterium nodulans ORS 2060.</title>
        <authorList>
            <consortium name="US DOE Joint Genome Institute"/>
            <person name="Lucas S."/>
            <person name="Copeland A."/>
            <person name="Lapidus A."/>
            <person name="Glavina del Rio T."/>
            <person name="Dalin E."/>
            <person name="Tice H."/>
            <person name="Bruce D."/>
            <person name="Goodwin L."/>
            <person name="Pitluck S."/>
            <person name="Sims D."/>
            <person name="Brettin T."/>
            <person name="Detter J.C."/>
            <person name="Han C."/>
            <person name="Larimer F."/>
            <person name="Land M."/>
            <person name="Hauser L."/>
            <person name="Kyrpides N."/>
            <person name="Ivanova N."/>
            <person name="Marx C.J."/>
            <person name="Richardson P."/>
        </authorList>
    </citation>
    <scope>NUCLEOTIDE SEQUENCE [LARGE SCALE GENOMIC DNA]</scope>
    <source>
        <strain evidence="4">LMG 21967 / CNCM I-2342 / ORS 2060</strain>
    </source>
</reference>
<dbReference type="SUPFAM" id="SSF52540">
    <property type="entry name" value="P-loop containing nucleoside triphosphate hydrolases"/>
    <property type="match status" value="1"/>
</dbReference>
<evidence type="ECO:0000313" key="4">
    <source>
        <dbReference type="Proteomes" id="UP000008207"/>
    </source>
</evidence>
<dbReference type="eggNOG" id="COG0489">
    <property type="taxonomic scope" value="Bacteria"/>
</dbReference>
<dbReference type="InterPro" id="IPR027417">
    <property type="entry name" value="P-loop_NTPase"/>
</dbReference>
<accession>B8IJQ8</accession>
<protein>
    <recommendedName>
        <fullName evidence="5">Lipopolysaccharide biosynthesis protein</fullName>
    </recommendedName>
</protein>
<dbReference type="RefSeq" id="WP_015929775.1">
    <property type="nucleotide sequence ID" value="NC_011894.1"/>
</dbReference>
<feature type="transmembrane region" description="Helical" evidence="2">
    <location>
        <begin position="37"/>
        <end position="59"/>
    </location>
</feature>
<dbReference type="HOGENOM" id="CLU_381219_0_0_5"/>
<dbReference type="EMBL" id="CP001349">
    <property type="protein sequence ID" value="ACL58106.1"/>
    <property type="molecule type" value="Genomic_DNA"/>
</dbReference>
<dbReference type="Proteomes" id="UP000008207">
    <property type="component" value="Chromosome"/>
</dbReference>
<gene>
    <name evidence="3" type="ordered locus">Mnod_3177</name>
</gene>
<keyword evidence="2" id="KW-1133">Transmembrane helix</keyword>
<dbReference type="STRING" id="460265.Mnod_3177"/>
<sequence length="726" mass="78193">MNKLGPEMGLPPIKTRGGPDLNVRDTGATLLFVVFKWLPQMAAVVGIGILCGLGYLTLVRGNLFQANAKLYVRVGVDQTPSPLLGSDRNVTFLAQTRGAVQSEMDLLRNEVLVSRLIADLNLGAPEARPEPTGLYGRLKRLGSDVYQAARDGADAILIMVGLKTPLSRSAAVSQVFAQSLILDNAPGSDVISVSLRWPNEAQAVLLLDRFLQIYTNFRSAVFEGGGEIDFLSTKRDAAKADLEAVDAEMAVYEREHDIRNTASRAPLLEADLVDAQRSLERQTLELDFARRRFERLGRVLGRGAANQQREPVGLGTFPPNSPALSMAPSMVTLLGERERLLVNNTANAPEVREVEAKLGALTVVLLRQLEAEVQDLVHVEATARERVDKVATALREFQDSAAGWKSLERRRELAEARYRDAEKRLGEARDIAALRNARLSNVVVVQPAAAEGVPIGLRKLPMLGIIALCSGVLASGWALVREIFDGRLYRGEAAAAELGLPLAGEVPERDGLLQVWSRGDRAAPEARVALDRLVVTVTERLRGDRTAVLAIAAAEADEGTSTIALALAYGMARRGRQAVRLIAGSTSQALLEHARDLGVSLHPLPGSPDLPPGLVLTAVGDHLVVGTWAEPEAAATFLREGDATCPSLRGDARIILIDLPPLSGEAEAPLCASRADATLLVVRAGWHAAARHIAALESLKWLGAEPIGFVLNRVRGFVPARLERAR</sequence>
<dbReference type="InterPro" id="IPR050445">
    <property type="entry name" value="Bact_polysacc_biosynth/exp"/>
</dbReference>
<dbReference type="PANTHER" id="PTHR32309:SF31">
    <property type="entry name" value="CAPSULAR EXOPOLYSACCHARIDE FAMILY"/>
    <property type="match status" value="1"/>
</dbReference>
<feature type="coiled-coil region" evidence="1">
    <location>
        <begin position="228"/>
        <end position="292"/>
    </location>
</feature>
<name>B8IJQ8_METNO</name>
<dbReference type="eggNOG" id="COG3206">
    <property type="taxonomic scope" value="Bacteria"/>
</dbReference>
<dbReference type="PANTHER" id="PTHR32309">
    <property type="entry name" value="TYROSINE-PROTEIN KINASE"/>
    <property type="match status" value="1"/>
</dbReference>
<organism evidence="3 4">
    <name type="scientific">Methylobacterium nodulans (strain LMG 21967 / CNCM I-2342 / ORS 2060)</name>
    <dbReference type="NCBI Taxonomy" id="460265"/>
    <lineage>
        <taxon>Bacteria</taxon>
        <taxon>Pseudomonadati</taxon>
        <taxon>Pseudomonadota</taxon>
        <taxon>Alphaproteobacteria</taxon>
        <taxon>Hyphomicrobiales</taxon>
        <taxon>Methylobacteriaceae</taxon>
        <taxon>Methylobacterium</taxon>
    </lineage>
</organism>
<feature type="transmembrane region" description="Helical" evidence="2">
    <location>
        <begin position="460"/>
        <end position="480"/>
    </location>
</feature>
<keyword evidence="2" id="KW-0812">Transmembrane</keyword>
<evidence type="ECO:0000313" key="3">
    <source>
        <dbReference type="EMBL" id="ACL58106.1"/>
    </source>
</evidence>
<feature type="coiled-coil region" evidence="1">
    <location>
        <begin position="366"/>
        <end position="431"/>
    </location>
</feature>
<proteinExistence type="predicted"/>
<keyword evidence="1" id="KW-0175">Coiled coil</keyword>
<dbReference type="KEGG" id="mno:Mnod_3177"/>
<dbReference type="Gene3D" id="3.40.50.300">
    <property type="entry name" value="P-loop containing nucleotide triphosphate hydrolases"/>
    <property type="match status" value="1"/>
</dbReference>